<dbReference type="Pfam" id="PF13692">
    <property type="entry name" value="Glyco_trans_1_4"/>
    <property type="match status" value="1"/>
</dbReference>
<dbReference type="PANTHER" id="PTHR45947:SF3">
    <property type="entry name" value="SULFOQUINOVOSYL TRANSFERASE SQD2"/>
    <property type="match status" value="1"/>
</dbReference>
<proteinExistence type="predicted"/>
<dbReference type="Proteomes" id="UP001556631">
    <property type="component" value="Unassembled WGS sequence"/>
</dbReference>
<dbReference type="PANTHER" id="PTHR45947">
    <property type="entry name" value="SULFOQUINOVOSYL TRANSFERASE SQD2"/>
    <property type="match status" value="1"/>
</dbReference>
<dbReference type="Gene3D" id="3.40.50.2000">
    <property type="entry name" value="Glycogen Phosphorylase B"/>
    <property type="match status" value="2"/>
</dbReference>
<comment type="caution">
    <text evidence="4">The sequence shown here is derived from an EMBL/GenBank/DDBJ whole genome shotgun (WGS) entry which is preliminary data.</text>
</comment>
<dbReference type="GO" id="GO:0016757">
    <property type="term" value="F:glycosyltransferase activity"/>
    <property type="evidence" value="ECO:0007669"/>
    <property type="project" value="UniProtKB-KW"/>
</dbReference>
<evidence type="ECO:0000256" key="2">
    <source>
        <dbReference type="ARBA" id="ARBA00022679"/>
    </source>
</evidence>
<dbReference type="InterPro" id="IPR050194">
    <property type="entry name" value="Glycosyltransferase_grp1"/>
</dbReference>
<dbReference type="RefSeq" id="WP_367994815.1">
    <property type="nucleotide sequence ID" value="NZ_JBFPJR010000027.1"/>
</dbReference>
<evidence type="ECO:0000313" key="5">
    <source>
        <dbReference type="Proteomes" id="UP001556631"/>
    </source>
</evidence>
<keyword evidence="2 4" id="KW-0808">Transferase</keyword>
<dbReference type="EC" id="2.4.-.-" evidence="4"/>
<organism evidence="4 5">
    <name type="scientific">Nocardioides eburneus</name>
    <dbReference type="NCBI Taxonomy" id="3231482"/>
    <lineage>
        <taxon>Bacteria</taxon>
        <taxon>Bacillati</taxon>
        <taxon>Actinomycetota</taxon>
        <taxon>Actinomycetes</taxon>
        <taxon>Propionibacteriales</taxon>
        <taxon>Nocardioidaceae</taxon>
        <taxon>Nocardioides</taxon>
    </lineage>
</organism>
<sequence length="348" mass="36942">MTESLFAGASTDNGGVTTTVKAVADRMIDRGHAVSFIAPGPGLACYRKSRVWRVSPLAKTGRQVREALDRAQPQLVVAFDPRRIGRKALAGARAAGVRTTVLQQSALDADLSATWPERVAAYADDLLATSRWLRNELGALGVEAQLWLPGVDSDAFSPALRDPWLHTSWSKAKTRGRPLVVVGYAGRLAKPHGVRHLAALGAVPGIRPVVIGAGPQRGWLEQRLVGARFTGPLGTGDLAVALASLDVLVHTGEREGCAHTLREAAASGLPVVAPRSGAAVEVVRHLETGVLYEPGRERALLEAVSAVVADPHRALLGRHGRELAEQRSWTEAADELLGRLLDHVSPAA</sequence>
<name>A0ABV3T3L9_9ACTN</name>
<evidence type="ECO:0000259" key="3">
    <source>
        <dbReference type="Pfam" id="PF13439"/>
    </source>
</evidence>
<keyword evidence="1 4" id="KW-0328">Glycosyltransferase</keyword>
<dbReference type="EMBL" id="JBFPJR010000027">
    <property type="protein sequence ID" value="MEX0428845.1"/>
    <property type="molecule type" value="Genomic_DNA"/>
</dbReference>
<keyword evidence="5" id="KW-1185">Reference proteome</keyword>
<evidence type="ECO:0000256" key="1">
    <source>
        <dbReference type="ARBA" id="ARBA00022676"/>
    </source>
</evidence>
<feature type="domain" description="Glycosyltransferase subfamily 4-like N-terminal" evidence="3">
    <location>
        <begin position="14"/>
        <end position="154"/>
    </location>
</feature>
<evidence type="ECO:0000313" key="4">
    <source>
        <dbReference type="EMBL" id="MEX0428845.1"/>
    </source>
</evidence>
<accession>A0ABV3T3L9</accession>
<gene>
    <name evidence="4" type="ORF">AB3X52_14555</name>
</gene>
<reference evidence="4 5" key="1">
    <citation type="submission" date="2024-07" db="EMBL/GenBank/DDBJ databases">
        <authorList>
            <person name="Lee S."/>
            <person name="Kang M."/>
        </authorList>
    </citation>
    <scope>NUCLEOTIDE SEQUENCE [LARGE SCALE GENOMIC DNA]</scope>
    <source>
        <strain evidence="4 5">DS6</strain>
    </source>
</reference>
<dbReference type="Pfam" id="PF13439">
    <property type="entry name" value="Glyco_transf_4"/>
    <property type="match status" value="1"/>
</dbReference>
<dbReference type="InterPro" id="IPR028098">
    <property type="entry name" value="Glyco_trans_4-like_N"/>
</dbReference>
<dbReference type="SUPFAM" id="SSF53756">
    <property type="entry name" value="UDP-Glycosyltransferase/glycogen phosphorylase"/>
    <property type="match status" value="1"/>
</dbReference>
<protein>
    <submittedName>
        <fullName evidence="4">Glycosyltransferase</fullName>
        <ecNumber evidence="4">2.4.-.-</ecNumber>
    </submittedName>
</protein>